<dbReference type="Proteomes" id="UP000625711">
    <property type="component" value="Unassembled WGS sequence"/>
</dbReference>
<proteinExistence type="inferred from homology"/>
<evidence type="ECO:0000256" key="1">
    <source>
        <dbReference type="ARBA" id="ARBA00004613"/>
    </source>
</evidence>
<dbReference type="InterPro" id="IPR011042">
    <property type="entry name" value="6-blade_b-propeller_TolB-like"/>
</dbReference>
<dbReference type="InterPro" id="IPR017996">
    <property type="entry name" value="MRJP/yellow-related"/>
</dbReference>
<keyword evidence="4" id="KW-0732">Signal</keyword>
<dbReference type="PANTHER" id="PTHR10009">
    <property type="entry name" value="PROTEIN YELLOW-RELATED"/>
    <property type="match status" value="1"/>
</dbReference>
<accession>A0A834MI80</accession>
<reference evidence="5" key="1">
    <citation type="submission" date="2020-08" db="EMBL/GenBank/DDBJ databases">
        <title>Genome sequencing and assembly of the red palm weevil Rhynchophorus ferrugineus.</title>
        <authorList>
            <person name="Dias G.B."/>
            <person name="Bergman C.M."/>
            <person name="Manee M."/>
        </authorList>
    </citation>
    <scope>NUCLEOTIDE SEQUENCE</scope>
    <source>
        <strain evidence="5">AA-2017</strain>
        <tissue evidence="5">Whole larva</tissue>
    </source>
</reference>
<evidence type="ECO:0000313" key="5">
    <source>
        <dbReference type="EMBL" id="KAF7279209.1"/>
    </source>
</evidence>
<gene>
    <name evidence="5" type="ORF">GWI33_007527</name>
</gene>
<name>A0A834MI80_RHYFE</name>
<dbReference type="AlphaFoldDB" id="A0A834MI80"/>
<evidence type="ECO:0000313" key="6">
    <source>
        <dbReference type="Proteomes" id="UP000625711"/>
    </source>
</evidence>
<dbReference type="EMBL" id="JAACXV010000373">
    <property type="protein sequence ID" value="KAF7279209.1"/>
    <property type="molecule type" value="Genomic_DNA"/>
</dbReference>
<evidence type="ECO:0000256" key="2">
    <source>
        <dbReference type="ARBA" id="ARBA00009127"/>
    </source>
</evidence>
<dbReference type="SUPFAM" id="SSF63829">
    <property type="entry name" value="Calcium-dependent phosphotriesterase"/>
    <property type="match status" value="1"/>
</dbReference>
<dbReference type="OrthoDB" id="9977471at2759"/>
<dbReference type="GO" id="GO:0005576">
    <property type="term" value="C:extracellular region"/>
    <property type="evidence" value="ECO:0007669"/>
    <property type="project" value="UniProtKB-SubCell"/>
</dbReference>
<evidence type="ECO:0000256" key="3">
    <source>
        <dbReference type="ARBA" id="ARBA00022525"/>
    </source>
</evidence>
<organism evidence="5 6">
    <name type="scientific">Rhynchophorus ferrugineus</name>
    <name type="common">Red palm weevil</name>
    <name type="synonym">Curculio ferrugineus</name>
    <dbReference type="NCBI Taxonomy" id="354439"/>
    <lineage>
        <taxon>Eukaryota</taxon>
        <taxon>Metazoa</taxon>
        <taxon>Ecdysozoa</taxon>
        <taxon>Arthropoda</taxon>
        <taxon>Hexapoda</taxon>
        <taxon>Insecta</taxon>
        <taxon>Pterygota</taxon>
        <taxon>Neoptera</taxon>
        <taxon>Endopterygota</taxon>
        <taxon>Coleoptera</taxon>
        <taxon>Polyphaga</taxon>
        <taxon>Cucujiformia</taxon>
        <taxon>Curculionidae</taxon>
        <taxon>Dryophthorinae</taxon>
        <taxon>Rhynchophorus</taxon>
    </lineage>
</organism>
<keyword evidence="6" id="KW-1185">Reference proteome</keyword>
<comment type="similarity">
    <text evidence="2">Belongs to the major royal jelly protein family.</text>
</comment>
<comment type="caution">
    <text evidence="5">The sequence shown here is derived from an EMBL/GenBank/DDBJ whole genome shotgun (WGS) entry which is preliminary data.</text>
</comment>
<sequence>MLFNGNESTPKRWFSLEYQWVYLNYTWTSAHHYRWALESRCYIPENNAPVGFEVYENAVFVSVPRFRPGVPATLTVFDRNTASKLNPLLSPYPDWDSNDLSSCRNLQSVQSMKVDTRGVMWVIDGVRINNLTRCPPKLVLLDLRTGGELVHSYEFPSELSSAQGGFLNDLVIDERVGGSFAYITENSADPGVIVYSRKENRSWKLRDRSMLAEPRAVGFYVDGLLFNNSVPVDGIALSPKDHNGEKTLFYVALSSFTLYSLPTSVIRQEQSVFDGSWKQWVRPTATIPSQVDGIIMDNRANLYLTLLPLYGVARWDFRKPSRGFQIIQQDDTTTIWPDGFAFDQSGFLYVISNQVLRYIDSRQEVPVNSDIKFRVLRTFTGTNSYLYD</sequence>
<dbReference type="Gene3D" id="2.120.10.30">
    <property type="entry name" value="TolB, C-terminal domain"/>
    <property type="match status" value="1"/>
</dbReference>
<dbReference type="Pfam" id="PF03022">
    <property type="entry name" value="MRJP"/>
    <property type="match status" value="1"/>
</dbReference>
<evidence type="ECO:0000256" key="4">
    <source>
        <dbReference type="ARBA" id="ARBA00022729"/>
    </source>
</evidence>
<keyword evidence="3" id="KW-0964">Secreted</keyword>
<protein>
    <submittedName>
        <fullName evidence="5">Uncharacterized protein</fullName>
    </submittedName>
</protein>
<dbReference type="PANTHER" id="PTHR10009:SF18">
    <property type="entry name" value="PROTEIN YELLOW-LIKE PROTEIN"/>
    <property type="match status" value="1"/>
</dbReference>
<comment type="subcellular location">
    <subcellularLocation>
        <location evidence="1">Secreted</location>
    </subcellularLocation>
</comment>